<protein>
    <recommendedName>
        <fullName evidence="1">Cysteine proteinase inhibitor</fullName>
    </recommendedName>
</protein>
<keyword evidence="3" id="KW-1185">Reference proteome</keyword>
<proteinExistence type="inferred from homology"/>
<dbReference type="SUPFAM" id="SSF54403">
    <property type="entry name" value="Cystatin/monellin"/>
    <property type="match status" value="1"/>
</dbReference>
<dbReference type="EMBL" id="JAGKQM010000014">
    <property type="protein sequence ID" value="KAH0885316.1"/>
    <property type="molecule type" value="Genomic_DNA"/>
</dbReference>
<reference evidence="2 3" key="1">
    <citation type="submission" date="2021-05" db="EMBL/GenBank/DDBJ databases">
        <title>Genome Assembly of Synthetic Allotetraploid Brassica napus Reveals Homoeologous Exchanges between Subgenomes.</title>
        <authorList>
            <person name="Davis J.T."/>
        </authorList>
    </citation>
    <scope>NUCLEOTIDE SEQUENCE [LARGE SCALE GENOMIC DNA]</scope>
    <source>
        <strain evidence="3">cv. Da-Ae</strain>
        <tissue evidence="2">Seedling</tissue>
    </source>
</reference>
<dbReference type="PANTHER" id="PTHR11413:SF103">
    <property type="entry name" value="CYSTEINE PROTEINASE INHIBITOR 12"/>
    <property type="match status" value="1"/>
</dbReference>
<dbReference type="InterPro" id="IPR046350">
    <property type="entry name" value="Cystatin_sf"/>
</dbReference>
<feature type="non-terminal residue" evidence="2">
    <location>
        <position position="1"/>
    </location>
</feature>
<gene>
    <name evidence="2" type="ORF">HID58_061412</name>
</gene>
<comment type="similarity">
    <text evidence="1">Belongs to the cystatin family. Phytocystatin subfamily.</text>
</comment>
<name>A0ABQ7ZYG6_BRANA</name>
<dbReference type="Gene3D" id="3.10.450.10">
    <property type="match status" value="1"/>
</dbReference>
<evidence type="ECO:0000313" key="2">
    <source>
        <dbReference type="EMBL" id="KAH0885316.1"/>
    </source>
</evidence>
<sequence>SVGRRLVRNYGLCSQRSKVSEELMSLLPEIEGMVIHVVLHLFALSKKPKLTKQWKGLMFWVLGVAETMHQLTPEINGVDKKTLCEAKVWVNSRLNFKELQEFKSVGDDASITTSPILATNNVVHANAEVWIHEQINDFELLEYVLLLAVKLPLAWPSFRAHGKELTEVLSNIQDWKLEGVTRESNVPAFKLASRVTQEHRFQSYGSWGDPVWLRRILEEEQKRCYLPGNC</sequence>
<keyword evidence="1" id="KW-0646">Protease inhibitor</keyword>
<dbReference type="Proteomes" id="UP000824890">
    <property type="component" value="Unassembled WGS sequence"/>
</dbReference>
<evidence type="ECO:0000256" key="1">
    <source>
        <dbReference type="RuleBase" id="RU362130"/>
    </source>
</evidence>
<comment type="caution">
    <text evidence="2">The sequence shown here is derived from an EMBL/GenBank/DDBJ whole genome shotgun (WGS) entry which is preliminary data.</text>
</comment>
<dbReference type="InterPro" id="IPR027214">
    <property type="entry name" value="Cystatin"/>
</dbReference>
<dbReference type="PANTHER" id="PTHR11413">
    <property type="entry name" value="CYSTATIN FAMILY MEMBER"/>
    <property type="match status" value="1"/>
</dbReference>
<evidence type="ECO:0000313" key="3">
    <source>
        <dbReference type="Proteomes" id="UP000824890"/>
    </source>
</evidence>
<accession>A0ABQ7ZYG6</accession>
<keyword evidence="1" id="KW-0789">Thiol protease inhibitor</keyword>
<organism evidence="2 3">
    <name type="scientific">Brassica napus</name>
    <name type="common">Rape</name>
    <dbReference type="NCBI Taxonomy" id="3708"/>
    <lineage>
        <taxon>Eukaryota</taxon>
        <taxon>Viridiplantae</taxon>
        <taxon>Streptophyta</taxon>
        <taxon>Embryophyta</taxon>
        <taxon>Tracheophyta</taxon>
        <taxon>Spermatophyta</taxon>
        <taxon>Magnoliopsida</taxon>
        <taxon>eudicotyledons</taxon>
        <taxon>Gunneridae</taxon>
        <taxon>Pentapetalae</taxon>
        <taxon>rosids</taxon>
        <taxon>malvids</taxon>
        <taxon>Brassicales</taxon>
        <taxon>Brassicaceae</taxon>
        <taxon>Brassiceae</taxon>
        <taxon>Brassica</taxon>
    </lineage>
</organism>